<dbReference type="Proteomes" id="UP000054047">
    <property type="component" value="Unassembled WGS sequence"/>
</dbReference>
<dbReference type="InterPro" id="IPR026704">
    <property type="entry name" value="KATNIP"/>
</dbReference>
<evidence type="ECO:0000313" key="3">
    <source>
        <dbReference type="EMBL" id="KIH56215.1"/>
    </source>
</evidence>
<dbReference type="OrthoDB" id="304622at2759"/>
<evidence type="ECO:0000256" key="1">
    <source>
        <dbReference type="SAM" id="Phobius"/>
    </source>
</evidence>
<keyword evidence="1" id="KW-0472">Membrane</keyword>
<evidence type="ECO:0000313" key="4">
    <source>
        <dbReference type="Proteomes" id="UP000054047"/>
    </source>
</evidence>
<keyword evidence="1" id="KW-0812">Transmembrane</keyword>
<dbReference type="EMBL" id="KN736075">
    <property type="protein sequence ID" value="KIH56215.1"/>
    <property type="molecule type" value="Genomic_DNA"/>
</dbReference>
<dbReference type="InterPro" id="IPR027859">
    <property type="entry name" value="KATNIP_dom"/>
</dbReference>
<keyword evidence="4" id="KW-1185">Reference proteome</keyword>
<dbReference type="Pfam" id="PF14652">
    <property type="entry name" value="DUF4457"/>
    <property type="match status" value="1"/>
</dbReference>
<feature type="domain" description="KATNIP" evidence="2">
    <location>
        <begin position="1"/>
        <end position="52"/>
    </location>
</feature>
<accession>A0A0C2G5F5</accession>
<feature type="transmembrane region" description="Helical" evidence="1">
    <location>
        <begin position="12"/>
        <end position="32"/>
    </location>
</feature>
<proteinExistence type="predicted"/>
<dbReference type="PANTHER" id="PTHR21534:SF0">
    <property type="entry name" value="KATANIN-INTERACTING PROTEIN"/>
    <property type="match status" value="1"/>
</dbReference>
<dbReference type="AlphaFoldDB" id="A0A0C2G5F5"/>
<gene>
    <name evidence="3" type="ORF">ANCDUO_13604</name>
</gene>
<protein>
    <recommendedName>
        <fullName evidence="2">KATNIP domain-containing protein</fullName>
    </recommendedName>
</protein>
<name>A0A0C2G5F5_9BILA</name>
<dbReference type="PANTHER" id="PTHR21534">
    <property type="entry name" value="KATANIN-INTERACTING PROTEIN"/>
    <property type="match status" value="1"/>
</dbReference>
<sequence>MWLTPMLPNRCARVFFVFDMQIAVSTIVIYNYRKTPTRGVSVDDLIVYSGDVPASTAEKTGVLEINFAEA</sequence>
<evidence type="ECO:0000259" key="2">
    <source>
        <dbReference type="Pfam" id="PF14652"/>
    </source>
</evidence>
<reference evidence="3 4" key="1">
    <citation type="submission" date="2013-12" db="EMBL/GenBank/DDBJ databases">
        <title>Draft genome of the parsitic nematode Ancylostoma duodenale.</title>
        <authorList>
            <person name="Mitreva M."/>
        </authorList>
    </citation>
    <scope>NUCLEOTIDE SEQUENCE [LARGE SCALE GENOMIC DNA]</scope>
    <source>
        <strain evidence="3 4">Zhejiang</strain>
    </source>
</reference>
<keyword evidence="1" id="KW-1133">Transmembrane helix</keyword>
<organism evidence="3 4">
    <name type="scientific">Ancylostoma duodenale</name>
    <dbReference type="NCBI Taxonomy" id="51022"/>
    <lineage>
        <taxon>Eukaryota</taxon>
        <taxon>Metazoa</taxon>
        <taxon>Ecdysozoa</taxon>
        <taxon>Nematoda</taxon>
        <taxon>Chromadorea</taxon>
        <taxon>Rhabditida</taxon>
        <taxon>Rhabditina</taxon>
        <taxon>Rhabditomorpha</taxon>
        <taxon>Strongyloidea</taxon>
        <taxon>Ancylostomatidae</taxon>
        <taxon>Ancylostomatinae</taxon>
        <taxon>Ancylostoma</taxon>
    </lineage>
</organism>